<evidence type="ECO:0000256" key="2">
    <source>
        <dbReference type="SAM" id="Phobius"/>
    </source>
</evidence>
<evidence type="ECO:0000313" key="4">
    <source>
        <dbReference type="Proteomes" id="UP000023152"/>
    </source>
</evidence>
<evidence type="ECO:0000313" key="3">
    <source>
        <dbReference type="EMBL" id="ETO15994.1"/>
    </source>
</evidence>
<dbReference type="AlphaFoldDB" id="X6MQ81"/>
<keyword evidence="2" id="KW-0812">Transmembrane</keyword>
<organism evidence="3 4">
    <name type="scientific">Reticulomyxa filosa</name>
    <dbReference type="NCBI Taxonomy" id="46433"/>
    <lineage>
        <taxon>Eukaryota</taxon>
        <taxon>Sar</taxon>
        <taxon>Rhizaria</taxon>
        <taxon>Retaria</taxon>
        <taxon>Foraminifera</taxon>
        <taxon>Monothalamids</taxon>
        <taxon>Reticulomyxidae</taxon>
        <taxon>Reticulomyxa</taxon>
    </lineage>
</organism>
<comment type="caution">
    <text evidence="3">The sequence shown here is derived from an EMBL/GenBank/DDBJ whole genome shotgun (WGS) entry which is preliminary data.</text>
</comment>
<dbReference type="EMBL" id="ASPP01018649">
    <property type="protein sequence ID" value="ETO15994.1"/>
    <property type="molecule type" value="Genomic_DNA"/>
</dbReference>
<dbReference type="Proteomes" id="UP000023152">
    <property type="component" value="Unassembled WGS sequence"/>
</dbReference>
<name>X6MQ81_RETFI</name>
<reference evidence="3 4" key="1">
    <citation type="journal article" date="2013" name="Curr. Biol.">
        <title>The Genome of the Foraminiferan Reticulomyxa filosa.</title>
        <authorList>
            <person name="Glockner G."/>
            <person name="Hulsmann N."/>
            <person name="Schleicher M."/>
            <person name="Noegel A.A."/>
            <person name="Eichinger L."/>
            <person name="Gallinger C."/>
            <person name="Pawlowski J."/>
            <person name="Sierra R."/>
            <person name="Euteneuer U."/>
            <person name="Pillet L."/>
            <person name="Moustafa A."/>
            <person name="Platzer M."/>
            <person name="Groth M."/>
            <person name="Szafranski K."/>
            <person name="Schliwa M."/>
        </authorList>
    </citation>
    <scope>NUCLEOTIDE SEQUENCE [LARGE SCALE GENOMIC DNA]</scope>
</reference>
<proteinExistence type="predicted"/>
<gene>
    <name evidence="3" type="ORF">RFI_21366</name>
</gene>
<accession>X6MQ81</accession>
<feature type="transmembrane region" description="Helical" evidence="2">
    <location>
        <begin position="90"/>
        <end position="109"/>
    </location>
</feature>
<sequence length="120" mass="14200">MSPTKDKDKDKDNKKDTKESENDPICLLKLQDIAAFRYVAEMEKDWIYHIFPSPMCQMVSKVWNQVRDAVSALFINYELDLLPQSGLEKWLVGLVCLFVCLFVVFNFYYQKKKKKILFYA</sequence>
<feature type="region of interest" description="Disordered" evidence="1">
    <location>
        <begin position="1"/>
        <end position="21"/>
    </location>
</feature>
<keyword evidence="2" id="KW-0472">Membrane</keyword>
<protein>
    <submittedName>
        <fullName evidence="3">Uncharacterized protein</fullName>
    </submittedName>
</protein>
<keyword evidence="4" id="KW-1185">Reference proteome</keyword>
<evidence type="ECO:0000256" key="1">
    <source>
        <dbReference type="SAM" id="MobiDB-lite"/>
    </source>
</evidence>
<keyword evidence="2" id="KW-1133">Transmembrane helix</keyword>